<organism evidence="1 2">
    <name type="scientific">Adineta steineri</name>
    <dbReference type="NCBI Taxonomy" id="433720"/>
    <lineage>
        <taxon>Eukaryota</taxon>
        <taxon>Metazoa</taxon>
        <taxon>Spiralia</taxon>
        <taxon>Gnathifera</taxon>
        <taxon>Rotifera</taxon>
        <taxon>Eurotatoria</taxon>
        <taxon>Bdelloidea</taxon>
        <taxon>Adinetida</taxon>
        <taxon>Adinetidae</taxon>
        <taxon>Adineta</taxon>
    </lineage>
</organism>
<dbReference type="AlphaFoldDB" id="A0A820JVU5"/>
<feature type="non-terminal residue" evidence="1">
    <location>
        <position position="1"/>
    </location>
</feature>
<evidence type="ECO:0000313" key="1">
    <source>
        <dbReference type="EMBL" id="CAF4332708.1"/>
    </source>
</evidence>
<reference evidence="1" key="1">
    <citation type="submission" date="2021-02" db="EMBL/GenBank/DDBJ databases">
        <authorList>
            <person name="Nowell W R."/>
        </authorList>
    </citation>
    <scope>NUCLEOTIDE SEQUENCE</scope>
</reference>
<evidence type="ECO:0000313" key="2">
    <source>
        <dbReference type="Proteomes" id="UP000663844"/>
    </source>
</evidence>
<gene>
    <name evidence="1" type="ORF">OXD698_LOCUS47784</name>
</gene>
<comment type="caution">
    <text evidence="1">The sequence shown here is derived from an EMBL/GenBank/DDBJ whole genome shotgun (WGS) entry which is preliminary data.</text>
</comment>
<proteinExistence type="predicted"/>
<dbReference type="Proteomes" id="UP000663844">
    <property type="component" value="Unassembled WGS sequence"/>
</dbReference>
<sequence>MIHVTQLDDGYQIVYTFNLTTNELAEDDAFEILWAKRSGPIENSFNYWFLKGCVAPDVHIREDTGHTIIFDVNDISIDRVEFIIRRCNR</sequence>
<dbReference type="EMBL" id="CAJOAZ010019091">
    <property type="protein sequence ID" value="CAF4332708.1"/>
    <property type="molecule type" value="Genomic_DNA"/>
</dbReference>
<protein>
    <submittedName>
        <fullName evidence="1">Uncharacterized protein</fullName>
    </submittedName>
</protein>
<name>A0A820JVU5_9BILA</name>
<accession>A0A820JVU5</accession>